<feature type="signal peptide" evidence="1">
    <location>
        <begin position="1"/>
        <end position="23"/>
    </location>
</feature>
<gene>
    <name evidence="2" type="ORF">GCM10010990_00780</name>
</gene>
<proteinExistence type="predicted"/>
<dbReference type="InterPro" id="IPR019660">
    <property type="entry name" value="Put_sensory_transdc_reg_YbjN"/>
</dbReference>
<evidence type="ECO:0000256" key="1">
    <source>
        <dbReference type="SAM" id="SignalP"/>
    </source>
</evidence>
<comment type="caution">
    <text evidence="2">The sequence shown here is derived from an EMBL/GenBank/DDBJ whole genome shotgun (WGS) entry which is preliminary data.</text>
</comment>
<feature type="chain" id="PRO_5037623043" description="YbjN domain-containing protein" evidence="1">
    <location>
        <begin position="24"/>
        <end position="166"/>
    </location>
</feature>
<dbReference type="OrthoDB" id="33037at2"/>
<dbReference type="RefSeq" id="WP_066772288.1">
    <property type="nucleotide sequence ID" value="NZ_BMIP01000001.1"/>
</dbReference>
<evidence type="ECO:0000313" key="3">
    <source>
        <dbReference type="Proteomes" id="UP000612349"/>
    </source>
</evidence>
<reference evidence="2" key="1">
    <citation type="journal article" date="2014" name="Int. J. Syst. Evol. Microbiol.">
        <title>Complete genome sequence of Corynebacterium casei LMG S-19264T (=DSM 44701T), isolated from a smear-ripened cheese.</title>
        <authorList>
            <consortium name="US DOE Joint Genome Institute (JGI-PGF)"/>
            <person name="Walter F."/>
            <person name="Albersmeier A."/>
            <person name="Kalinowski J."/>
            <person name="Ruckert C."/>
        </authorList>
    </citation>
    <scope>NUCLEOTIDE SEQUENCE</scope>
    <source>
        <strain evidence="2">CGMCC 1.15360</strain>
    </source>
</reference>
<sequence>MMFRNGFVPLAMAAMMAAAPVSAQEQQATPTVTAGEPSSIVKALGAAGYSATLETDDYGDPRITTDLSGREVSIWFYGCDEETRKNCDSLQFVIGFDADKPMTAQQMLDFMDKRRFASMTLDDEGDPWMSWDIVTGTEGIPQSVFLTAIRSFDDTIAAAENMIWPE</sequence>
<protein>
    <recommendedName>
        <fullName evidence="4">YbjN domain-containing protein</fullName>
    </recommendedName>
</protein>
<dbReference type="Pfam" id="PF10722">
    <property type="entry name" value="YbjN"/>
    <property type="match status" value="1"/>
</dbReference>
<evidence type="ECO:0008006" key="4">
    <source>
        <dbReference type="Google" id="ProtNLM"/>
    </source>
</evidence>
<reference evidence="2" key="2">
    <citation type="submission" date="2020-09" db="EMBL/GenBank/DDBJ databases">
        <authorList>
            <person name="Sun Q."/>
            <person name="Zhou Y."/>
        </authorList>
    </citation>
    <scope>NUCLEOTIDE SEQUENCE</scope>
    <source>
        <strain evidence="2">CGMCC 1.15360</strain>
    </source>
</reference>
<dbReference type="AlphaFoldDB" id="A0A916YQ74"/>
<dbReference type="CDD" id="cd17511">
    <property type="entry name" value="YbjN_AmyR-like"/>
    <property type="match status" value="1"/>
</dbReference>
<organism evidence="2 3">
    <name type="scientific">Croceicoccus mobilis</name>
    <dbReference type="NCBI Taxonomy" id="1703339"/>
    <lineage>
        <taxon>Bacteria</taxon>
        <taxon>Pseudomonadati</taxon>
        <taxon>Pseudomonadota</taxon>
        <taxon>Alphaproteobacteria</taxon>
        <taxon>Sphingomonadales</taxon>
        <taxon>Erythrobacteraceae</taxon>
        <taxon>Croceicoccus</taxon>
    </lineage>
</organism>
<keyword evidence="1" id="KW-0732">Signal</keyword>
<dbReference type="Proteomes" id="UP000612349">
    <property type="component" value="Unassembled WGS sequence"/>
</dbReference>
<evidence type="ECO:0000313" key="2">
    <source>
        <dbReference type="EMBL" id="GGD55490.1"/>
    </source>
</evidence>
<accession>A0A916YQ74</accession>
<dbReference type="EMBL" id="BMIP01000001">
    <property type="protein sequence ID" value="GGD55490.1"/>
    <property type="molecule type" value="Genomic_DNA"/>
</dbReference>
<keyword evidence="3" id="KW-1185">Reference proteome</keyword>
<name>A0A916YQ74_9SPHN</name>